<dbReference type="PANTHER" id="PTHR38448:SF1">
    <property type="entry name" value="YLBF FAMILY REGULATOR"/>
    <property type="match status" value="1"/>
</dbReference>
<evidence type="ECO:0008006" key="4">
    <source>
        <dbReference type="Google" id="ProtNLM"/>
    </source>
</evidence>
<dbReference type="InterPro" id="IPR016783">
    <property type="entry name" value="Biofilm_formation_YmcA"/>
</dbReference>
<sequence>MYNKTQILSNADQLAQKIKNLEMIKEYQSIESQIHNNKAIENKMNQLKKQQKQSVNLQNYGKETAFHQSENQIHQLENEINELPIVEEFRASQYEANDLLQMMINTMENRLNEHNENYHDK</sequence>
<reference evidence="2 3" key="1">
    <citation type="journal article" date="2016" name="Front. Microbiol.">
        <title>Comprehensive Phylogenetic Analysis of Bovine Non-aureus Staphylococci Species Based on Whole-Genome Sequencing.</title>
        <authorList>
            <person name="Naushad S."/>
            <person name="Barkema H.W."/>
            <person name="Luby C."/>
            <person name="Condas L.A."/>
            <person name="Nobrega D.B."/>
            <person name="Carson D.A."/>
            <person name="De Buck J."/>
        </authorList>
    </citation>
    <scope>NUCLEOTIDE SEQUENCE [LARGE SCALE GENOMIC DNA]</scope>
    <source>
        <strain evidence="2 3">SNUC 2993</strain>
    </source>
</reference>
<dbReference type="Pfam" id="PF06133">
    <property type="entry name" value="Com_YlbF"/>
    <property type="match status" value="1"/>
</dbReference>
<dbReference type="RefSeq" id="WP_002451255.1">
    <property type="nucleotide sequence ID" value="NZ_CP054017.1"/>
</dbReference>
<dbReference type="SUPFAM" id="SSF158622">
    <property type="entry name" value="YheA/YmcA-like"/>
    <property type="match status" value="1"/>
</dbReference>
<dbReference type="AlphaFoldDB" id="A0A2T4Q2V1"/>
<dbReference type="InterPro" id="IPR023378">
    <property type="entry name" value="YheA/YmcA-like_dom_sf"/>
</dbReference>
<keyword evidence="1" id="KW-0175">Coiled coil</keyword>
<evidence type="ECO:0000313" key="2">
    <source>
        <dbReference type="EMBL" id="PTI52177.1"/>
    </source>
</evidence>
<proteinExistence type="predicted"/>
<dbReference type="Proteomes" id="UP000240717">
    <property type="component" value="Unassembled WGS sequence"/>
</dbReference>
<protein>
    <recommendedName>
        <fullName evidence="4">YlbF family regulator</fullName>
    </recommendedName>
</protein>
<dbReference type="InterPro" id="IPR010368">
    <property type="entry name" value="Com_YlbF"/>
</dbReference>
<comment type="caution">
    <text evidence="2">The sequence shown here is derived from an EMBL/GenBank/DDBJ whole genome shotgun (WGS) entry which is preliminary data.</text>
</comment>
<gene>
    <name evidence="2" type="ORF">BU085_02595</name>
</gene>
<evidence type="ECO:0000313" key="3">
    <source>
        <dbReference type="Proteomes" id="UP000240717"/>
    </source>
</evidence>
<dbReference type="PANTHER" id="PTHR38448">
    <property type="entry name" value="REGULATORY PROTEIN YLBF-RELATED"/>
    <property type="match status" value="1"/>
</dbReference>
<dbReference type="STRING" id="1194526.A284_07150"/>
<name>A0A2T4Q2V1_STAWA</name>
<organism evidence="2 3">
    <name type="scientific">Staphylococcus warneri</name>
    <dbReference type="NCBI Taxonomy" id="1292"/>
    <lineage>
        <taxon>Bacteria</taxon>
        <taxon>Bacillati</taxon>
        <taxon>Bacillota</taxon>
        <taxon>Bacilli</taxon>
        <taxon>Bacillales</taxon>
        <taxon>Staphylococcaceae</taxon>
        <taxon>Staphylococcus</taxon>
    </lineage>
</organism>
<dbReference type="InterPro" id="IPR052767">
    <property type="entry name" value="Bact_com_dev_regulator"/>
</dbReference>
<dbReference type="EMBL" id="PZEV01000005">
    <property type="protein sequence ID" value="PTI52177.1"/>
    <property type="molecule type" value="Genomic_DNA"/>
</dbReference>
<dbReference type="PIRSF" id="PIRSF021287">
    <property type="entry name" value="Biofilm_formation_YmcA"/>
    <property type="match status" value="1"/>
</dbReference>
<evidence type="ECO:0000256" key="1">
    <source>
        <dbReference type="SAM" id="Coils"/>
    </source>
</evidence>
<accession>A0A2T4Q2V1</accession>
<dbReference type="Gene3D" id="1.20.1500.10">
    <property type="entry name" value="YheA/YmcA-like"/>
    <property type="match status" value="1"/>
</dbReference>
<feature type="coiled-coil region" evidence="1">
    <location>
        <begin position="30"/>
        <end position="60"/>
    </location>
</feature>